<evidence type="ECO:0008006" key="8">
    <source>
        <dbReference type="Google" id="ProtNLM"/>
    </source>
</evidence>
<keyword evidence="7" id="KW-1185">Reference proteome</keyword>
<dbReference type="GO" id="GO:0046872">
    <property type="term" value="F:metal ion binding"/>
    <property type="evidence" value="ECO:0007669"/>
    <property type="project" value="UniProtKB-KW"/>
</dbReference>
<feature type="disulfide bond" evidence="4">
    <location>
        <begin position="17"/>
        <end position="94"/>
    </location>
</feature>
<dbReference type="InterPro" id="IPR001820">
    <property type="entry name" value="TIMP"/>
</dbReference>
<dbReference type="EMBL" id="CATQJA010002662">
    <property type="protein sequence ID" value="CAJ0581161.1"/>
    <property type="molecule type" value="Genomic_DNA"/>
</dbReference>
<organism evidence="6 7">
    <name type="scientific">Mesorhabditis spiculigera</name>
    <dbReference type="NCBI Taxonomy" id="96644"/>
    <lineage>
        <taxon>Eukaryota</taxon>
        <taxon>Metazoa</taxon>
        <taxon>Ecdysozoa</taxon>
        <taxon>Nematoda</taxon>
        <taxon>Chromadorea</taxon>
        <taxon>Rhabditida</taxon>
        <taxon>Rhabditina</taxon>
        <taxon>Rhabditomorpha</taxon>
        <taxon>Rhabditoidea</taxon>
        <taxon>Rhabditidae</taxon>
        <taxon>Mesorhabditinae</taxon>
        <taxon>Mesorhabditis</taxon>
    </lineage>
</organism>
<feature type="binding site" evidence="3">
    <location>
        <position position="17"/>
    </location>
    <ligand>
        <name>Zn(2+)</name>
        <dbReference type="ChEBI" id="CHEBI:29105"/>
        <note>ligand shared with metalloproteinase partner</note>
    </ligand>
</feature>
<feature type="non-terminal residue" evidence="6">
    <location>
        <position position="161"/>
    </location>
</feature>
<dbReference type="Pfam" id="PF00965">
    <property type="entry name" value="TIMP"/>
    <property type="match status" value="1"/>
</dbReference>
<keyword evidence="3" id="KW-0862">Zinc</keyword>
<evidence type="ECO:0000313" key="6">
    <source>
        <dbReference type="EMBL" id="CAJ0581161.1"/>
    </source>
</evidence>
<dbReference type="Gene3D" id="2.40.50.120">
    <property type="match status" value="1"/>
</dbReference>
<reference evidence="6" key="1">
    <citation type="submission" date="2023-06" db="EMBL/GenBank/DDBJ databases">
        <authorList>
            <person name="Delattre M."/>
        </authorList>
    </citation>
    <scope>NUCLEOTIDE SEQUENCE</scope>
    <source>
        <strain evidence="6">AF72</strain>
    </source>
</reference>
<feature type="chain" id="PRO_5041243604" description="Tissue inhibitor of metalloproteinase" evidence="5">
    <location>
        <begin position="17"/>
        <end position="161"/>
    </location>
</feature>
<evidence type="ECO:0000313" key="7">
    <source>
        <dbReference type="Proteomes" id="UP001177023"/>
    </source>
</evidence>
<keyword evidence="3" id="KW-0479">Metal-binding</keyword>
<evidence type="ECO:0000256" key="4">
    <source>
        <dbReference type="PIRSR" id="PIRSR601820-3"/>
    </source>
</evidence>
<sequence length="161" mass="17878">MLLFIYSIVVIGTTFACDCNEAVERLSAAEKLCNLPYVVHLKIDKATKSTTGHKLDRHVDYDISLLSTIRDTKFNSTGEAAPTKMKSFVLSALCGVVLRQGEYILSGLLDKEGVISVNHCEMIERFDAKDKEKKDKLLKTDCSKIPDLTDEISGKNKGPKH</sequence>
<evidence type="ECO:0000256" key="3">
    <source>
        <dbReference type="PIRSR" id="PIRSR601820-1"/>
    </source>
</evidence>
<gene>
    <name evidence="6" type="ORF">MSPICULIGERA_LOCUS19328</name>
</gene>
<dbReference type="AlphaFoldDB" id="A0AA36GA48"/>
<name>A0AA36GA48_9BILA</name>
<accession>A0AA36GA48</accession>
<proteinExistence type="predicted"/>
<keyword evidence="2" id="KW-0964">Secreted</keyword>
<dbReference type="InterPro" id="IPR008993">
    <property type="entry name" value="TIMP-like_OB-fold"/>
</dbReference>
<comment type="subcellular location">
    <subcellularLocation>
        <location evidence="1">Secreted</location>
    </subcellularLocation>
</comment>
<evidence type="ECO:0000256" key="2">
    <source>
        <dbReference type="ARBA" id="ARBA00022525"/>
    </source>
</evidence>
<dbReference type="GO" id="GO:0008191">
    <property type="term" value="F:metalloendopeptidase inhibitor activity"/>
    <property type="evidence" value="ECO:0007669"/>
    <property type="project" value="InterPro"/>
</dbReference>
<dbReference type="Proteomes" id="UP001177023">
    <property type="component" value="Unassembled WGS sequence"/>
</dbReference>
<dbReference type="SUPFAM" id="SSF50242">
    <property type="entry name" value="TIMP-like"/>
    <property type="match status" value="1"/>
</dbReference>
<protein>
    <recommendedName>
        <fullName evidence="8">Tissue inhibitor of metalloproteinase</fullName>
    </recommendedName>
</protein>
<dbReference type="GO" id="GO:0005576">
    <property type="term" value="C:extracellular region"/>
    <property type="evidence" value="ECO:0007669"/>
    <property type="project" value="UniProtKB-SubCell"/>
</dbReference>
<keyword evidence="4" id="KW-1015">Disulfide bond</keyword>
<feature type="disulfide bond" evidence="4">
    <location>
        <begin position="19"/>
        <end position="120"/>
    </location>
</feature>
<comment type="caution">
    <text evidence="6">The sequence shown here is derived from an EMBL/GenBank/DDBJ whole genome shotgun (WGS) entry which is preliminary data.</text>
</comment>
<keyword evidence="5" id="KW-0732">Signal</keyword>
<evidence type="ECO:0000256" key="5">
    <source>
        <dbReference type="SAM" id="SignalP"/>
    </source>
</evidence>
<feature type="signal peptide" evidence="5">
    <location>
        <begin position="1"/>
        <end position="16"/>
    </location>
</feature>
<evidence type="ECO:0000256" key="1">
    <source>
        <dbReference type="ARBA" id="ARBA00004613"/>
    </source>
</evidence>